<organism evidence="1 2">
    <name type="scientific">Allokutzneria albata</name>
    <name type="common">Kibdelosporangium albatum</name>
    <dbReference type="NCBI Taxonomy" id="211114"/>
    <lineage>
        <taxon>Bacteria</taxon>
        <taxon>Bacillati</taxon>
        <taxon>Actinomycetota</taxon>
        <taxon>Actinomycetes</taxon>
        <taxon>Pseudonocardiales</taxon>
        <taxon>Pseudonocardiaceae</taxon>
        <taxon>Allokutzneria</taxon>
    </lineage>
</organism>
<gene>
    <name evidence="1" type="ORF">SAMN04489726_2549</name>
</gene>
<protein>
    <recommendedName>
        <fullName evidence="3">Ribulose 1,5-bisphosphate carboxylase large subunit</fullName>
    </recommendedName>
</protein>
<reference evidence="1 2" key="1">
    <citation type="submission" date="2016-10" db="EMBL/GenBank/DDBJ databases">
        <authorList>
            <person name="de Groot N.N."/>
        </authorList>
    </citation>
    <scope>NUCLEOTIDE SEQUENCE [LARGE SCALE GENOMIC DNA]</scope>
    <source>
        <strain evidence="1 2">DSM 44149</strain>
    </source>
</reference>
<dbReference type="SUPFAM" id="SSF58104">
    <property type="entry name" value="Methyl-accepting chemotaxis protein (MCP) signaling domain"/>
    <property type="match status" value="1"/>
</dbReference>
<dbReference type="Proteomes" id="UP000183376">
    <property type="component" value="Chromosome I"/>
</dbReference>
<proteinExistence type="predicted"/>
<evidence type="ECO:0000313" key="1">
    <source>
        <dbReference type="EMBL" id="SDM62105.1"/>
    </source>
</evidence>
<keyword evidence="2" id="KW-1185">Reference proteome</keyword>
<name>A0A1G9URC1_ALLAB</name>
<sequence>MVFNLPSPRAVFDWAVETTTTVVSIPGRVLNLLTAAEEVVRRSQELVERTDAVVTSAEDAVEHARRVTAAVDEILETTKPMLRFVNELSAHEIEAAIKLVDELPKLAEHMIKDIMPILGTLDRVGPDIHELLDVTKDVRKAILGIPGFAYLRKRGNGRELEG</sequence>
<dbReference type="EMBL" id="LT629701">
    <property type="protein sequence ID" value="SDM62105.1"/>
    <property type="molecule type" value="Genomic_DNA"/>
</dbReference>
<evidence type="ECO:0008006" key="3">
    <source>
        <dbReference type="Google" id="ProtNLM"/>
    </source>
</evidence>
<dbReference type="RefSeq" id="WP_030432505.1">
    <property type="nucleotide sequence ID" value="NZ_JOEF01000028.1"/>
</dbReference>
<evidence type="ECO:0000313" key="2">
    <source>
        <dbReference type="Proteomes" id="UP000183376"/>
    </source>
</evidence>
<dbReference type="STRING" id="211114.SAMN04489726_2549"/>
<dbReference type="AlphaFoldDB" id="A0A1G9URC1"/>
<dbReference type="OrthoDB" id="4774719at2"/>
<dbReference type="eggNOG" id="COG0840">
    <property type="taxonomic scope" value="Bacteria"/>
</dbReference>
<accession>A0A1G9URC1</accession>